<evidence type="ECO:0000256" key="7">
    <source>
        <dbReference type="ARBA" id="ARBA00022741"/>
    </source>
</evidence>
<dbReference type="FunFam" id="1.10.8.960:FF:000002">
    <property type="entry name" value="Glutamate-cysteine ligase Gcs1"/>
    <property type="match status" value="1"/>
</dbReference>
<dbReference type="FunFam" id="3.30.590.50:FF:000004">
    <property type="entry name" value="Glutamate-cysteine ligase Gcs1"/>
    <property type="match status" value="1"/>
</dbReference>
<dbReference type="PANTHER" id="PTHR11164:SF0">
    <property type="entry name" value="GLUTAMATE--CYSTEINE LIGASE CATALYTIC SUBUNIT"/>
    <property type="match status" value="1"/>
</dbReference>
<dbReference type="KEGG" id="yli:2911465"/>
<dbReference type="Gene3D" id="1.10.8.960">
    <property type="match status" value="1"/>
</dbReference>
<dbReference type="FunFam" id="3.30.590.50:FF:000001">
    <property type="entry name" value="Glutamate-cysteine ligase Gcs1"/>
    <property type="match status" value="1"/>
</dbReference>
<dbReference type="VEuPathDB" id="FungiDB:YALI0_E30129g"/>
<evidence type="ECO:0000256" key="5">
    <source>
        <dbReference type="ARBA" id="ARBA00022598"/>
    </source>
</evidence>
<evidence type="ECO:0000256" key="4">
    <source>
        <dbReference type="ARBA" id="ARBA00014618"/>
    </source>
</evidence>
<keyword evidence="5 11" id="KW-0436">Ligase</keyword>
<accession>A0A1H6PP71</accession>
<sequence length="627" mass="71859">MGLLSLGTPYEWKDAAQYAAHVRKNGIEQLINIYNAHKDKKTTQLLWGDEVEYMVVKMDDKKKQALLSLNQELILDRLTAQEEKGLLNDDNVSFHPEYGRYMLEATPARPYTGDFDDILRVEGNMLARRRIAQSSMADREFPVTLTSYPRLGAPGQFTSPYYEPKGAASRSLFLPDEIINTHVRFPTLTANIRRRRGEKVAINIPVYKDEKTMEPFNDPTIPHERNLFPKEDAEAKTAALVDHIYMDSMGFGMGCSCLQITFQATDIHEARKLYDQLTPLTPILLALSASSPAYRGYLSDQDVRWNVISASVDDRRRSERGLEPLKEGEQFISKSRYDSIDRYIGEDLLEDKARAAHLNDTDIAINDELKNDLEKAGFDELLADHFGHLFIRDPIVVFSERLEQDNENDSDHFENIQSTNWQTMRFKPPPPNSSIGWRVEFRPMEIQITDFENAAFAIFVVLLTRVIISYNLSLLIPISLIDENMKQAHARNACREAKFWFKKDLSDVKSREYAKMSVDEIINGCDGFIGLVPLIRRYLHQMGLNVDTMCRLGRYLDLVSQRASGKLETNATWIRNFIRKHPDYKNDSVVSAEINYDLVAEVEKLSRGEDWNGIGKGILGGFEYEKE</sequence>
<keyword evidence="6 11" id="KW-0317">Glutathione biosynthesis</keyword>
<dbReference type="EC" id="6.3.2.2" evidence="3 11"/>
<keyword evidence="7 11" id="KW-0547">Nucleotide-binding</keyword>
<organism evidence="12 14">
    <name type="scientific">Yarrowia lipolytica</name>
    <name type="common">Candida lipolytica</name>
    <dbReference type="NCBI Taxonomy" id="4952"/>
    <lineage>
        <taxon>Eukaryota</taxon>
        <taxon>Fungi</taxon>
        <taxon>Dikarya</taxon>
        <taxon>Ascomycota</taxon>
        <taxon>Saccharomycotina</taxon>
        <taxon>Dipodascomycetes</taxon>
        <taxon>Dipodascales</taxon>
        <taxon>Dipodascales incertae sedis</taxon>
        <taxon>Yarrowia</taxon>
    </lineage>
</organism>
<evidence type="ECO:0000313" key="12">
    <source>
        <dbReference type="EMBL" id="AOW06166.1"/>
    </source>
</evidence>
<dbReference type="GeneID" id="2911465"/>
<dbReference type="Pfam" id="PF03074">
    <property type="entry name" value="GCS"/>
    <property type="match status" value="1"/>
</dbReference>
<dbReference type="GO" id="GO:0006750">
    <property type="term" value="P:glutathione biosynthetic process"/>
    <property type="evidence" value="ECO:0007669"/>
    <property type="project" value="UniProtKB-UniRule"/>
</dbReference>
<keyword evidence="8 11" id="KW-0067">ATP-binding</keyword>
<dbReference type="SUPFAM" id="SSF55931">
    <property type="entry name" value="Glutamine synthetase/guanido kinase"/>
    <property type="match status" value="1"/>
</dbReference>
<dbReference type="VEuPathDB" id="FungiDB:YALI1_E35520g"/>
<comment type="catalytic activity">
    <reaction evidence="11">
        <text>L-cysteine + L-glutamate + ATP = gamma-L-glutamyl-L-cysteine + ADP + phosphate + H(+)</text>
        <dbReference type="Rhea" id="RHEA:13285"/>
        <dbReference type="ChEBI" id="CHEBI:15378"/>
        <dbReference type="ChEBI" id="CHEBI:29985"/>
        <dbReference type="ChEBI" id="CHEBI:30616"/>
        <dbReference type="ChEBI" id="CHEBI:35235"/>
        <dbReference type="ChEBI" id="CHEBI:43474"/>
        <dbReference type="ChEBI" id="CHEBI:58173"/>
        <dbReference type="ChEBI" id="CHEBI:456216"/>
        <dbReference type="EC" id="6.3.2.2"/>
    </reaction>
</comment>
<dbReference type="EMBL" id="CP017557">
    <property type="protein sequence ID" value="AOW06166.1"/>
    <property type="molecule type" value="Genomic_DNA"/>
</dbReference>
<evidence type="ECO:0000256" key="6">
    <source>
        <dbReference type="ARBA" id="ARBA00022684"/>
    </source>
</evidence>
<evidence type="ECO:0000256" key="2">
    <source>
        <dbReference type="ARBA" id="ARBA00008100"/>
    </source>
</evidence>
<dbReference type="Proteomes" id="UP000256601">
    <property type="component" value="Unassembled WGS sequence"/>
</dbReference>
<dbReference type="EMBL" id="KZ859083">
    <property type="protein sequence ID" value="RDW23475.1"/>
    <property type="molecule type" value="Genomic_DNA"/>
</dbReference>
<dbReference type="GO" id="GO:0005524">
    <property type="term" value="F:ATP binding"/>
    <property type="evidence" value="ECO:0007669"/>
    <property type="project" value="UniProtKB-UniRule"/>
</dbReference>
<dbReference type="eggNOG" id="KOG3754">
    <property type="taxonomic scope" value="Eukaryota"/>
</dbReference>
<evidence type="ECO:0000256" key="1">
    <source>
        <dbReference type="ARBA" id="ARBA00005006"/>
    </source>
</evidence>
<name>A0A1H6PP71_YARLL</name>
<evidence type="ECO:0000313" key="14">
    <source>
        <dbReference type="Proteomes" id="UP000182444"/>
    </source>
</evidence>
<dbReference type="OrthoDB" id="7939818at2759"/>
<dbReference type="RefSeq" id="XP_504579.1">
    <property type="nucleotide sequence ID" value="XM_504579.1"/>
</dbReference>
<comment type="pathway">
    <text evidence="1 11">Sulfur metabolism; glutathione biosynthesis; glutathione from L-cysteine and L-glutamate: step 1/2.</text>
</comment>
<dbReference type="AlphaFoldDB" id="A0A1H6PP71"/>
<evidence type="ECO:0000256" key="10">
    <source>
        <dbReference type="ARBA" id="ARBA00032122"/>
    </source>
</evidence>
<evidence type="ECO:0000313" key="13">
    <source>
        <dbReference type="EMBL" id="RDW23475.1"/>
    </source>
</evidence>
<evidence type="ECO:0000256" key="9">
    <source>
        <dbReference type="ARBA" id="ARBA00030585"/>
    </source>
</evidence>
<dbReference type="Proteomes" id="UP000182444">
    <property type="component" value="Chromosome 1E"/>
</dbReference>
<reference evidence="12 14" key="1">
    <citation type="journal article" date="2016" name="PLoS ONE">
        <title>Sequence Assembly of Yarrowia lipolytica Strain W29/CLIB89 Shows Transposable Element Diversity.</title>
        <authorList>
            <person name="Magnan C."/>
            <person name="Yu J."/>
            <person name="Chang I."/>
            <person name="Jahn E."/>
            <person name="Kanomata Y."/>
            <person name="Wu J."/>
            <person name="Zeller M."/>
            <person name="Oakes M."/>
            <person name="Baldi P."/>
            <person name="Sandmeyer S."/>
        </authorList>
    </citation>
    <scope>NUCLEOTIDE SEQUENCE [LARGE SCALE GENOMIC DNA]</scope>
    <source>
        <strain evidence="12">CLIB89</strain>
        <strain evidence="14">CLIB89(W29)</strain>
    </source>
</reference>
<dbReference type="InterPro" id="IPR004308">
    <property type="entry name" value="GCS"/>
</dbReference>
<dbReference type="UniPathway" id="UPA00142">
    <property type="reaction ID" value="UER00209"/>
</dbReference>
<reference evidence="13 15" key="2">
    <citation type="submission" date="2018-07" db="EMBL/GenBank/DDBJ databases">
        <title>Draft Genome Assemblies for Five Robust Yarrowia lipolytica Strains Exhibiting High Lipid Production and Pentose Sugar Utilization and Sugar Alcohol Secretion from Undetoxified Lignocellulosic Biomass Hydrolysates.</title>
        <authorList>
            <consortium name="DOE Joint Genome Institute"/>
            <person name="Walker C."/>
            <person name="Ryu S."/>
            <person name="Na H."/>
            <person name="Zane M."/>
            <person name="LaButti K."/>
            <person name="Lipzen A."/>
            <person name="Haridas S."/>
            <person name="Barry K."/>
            <person name="Grigoriev I.V."/>
            <person name="Quarterman J."/>
            <person name="Slininger P."/>
            <person name="Dien B."/>
            <person name="Trinh C.T."/>
        </authorList>
    </citation>
    <scope>NUCLEOTIDE SEQUENCE [LARGE SCALE GENOMIC DNA]</scope>
    <source>
        <strain evidence="13 15">YB392</strain>
    </source>
</reference>
<evidence type="ECO:0000256" key="11">
    <source>
        <dbReference type="RuleBase" id="RU367135"/>
    </source>
</evidence>
<dbReference type="OMA" id="IAHMFIR"/>
<comment type="similarity">
    <text evidence="2 11">Belongs to the glutamate--cysteine ligase type 3 family.</text>
</comment>
<dbReference type="GO" id="GO:0004357">
    <property type="term" value="F:glutamate-cysteine ligase activity"/>
    <property type="evidence" value="ECO:0007669"/>
    <property type="project" value="UniProtKB-UniRule"/>
</dbReference>
<proteinExistence type="inferred from homology"/>
<protein>
    <recommendedName>
        <fullName evidence="4 11">Glutamate--cysteine ligase</fullName>
        <ecNumber evidence="3 11">6.3.2.2</ecNumber>
    </recommendedName>
    <alternativeName>
        <fullName evidence="10 11">Gamma-ECS</fullName>
    </alternativeName>
    <alternativeName>
        <fullName evidence="9 11">Gamma-glutamylcysteine synthetase</fullName>
    </alternativeName>
</protein>
<dbReference type="InterPro" id="IPR014746">
    <property type="entry name" value="Gln_synth/guanido_kin_cat_dom"/>
</dbReference>
<gene>
    <name evidence="13" type="ORF">B0I71DRAFT_135923</name>
    <name evidence="12" type="ORF">YALI1_E35520g</name>
</gene>
<dbReference type="Gene3D" id="1.10.150.710">
    <property type="entry name" value="Glutamate cysteine ligase subdomain"/>
    <property type="match status" value="1"/>
</dbReference>
<evidence type="ECO:0000313" key="15">
    <source>
        <dbReference type="Proteomes" id="UP000256601"/>
    </source>
</evidence>
<dbReference type="PANTHER" id="PTHR11164">
    <property type="entry name" value="GLUTAMATE CYSTEINE LIGASE"/>
    <property type="match status" value="1"/>
</dbReference>
<evidence type="ECO:0000256" key="8">
    <source>
        <dbReference type="ARBA" id="ARBA00022840"/>
    </source>
</evidence>
<evidence type="ECO:0000256" key="3">
    <source>
        <dbReference type="ARBA" id="ARBA00012220"/>
    </source>
</evidence>
<dbReference type="Gene3D" id="3.30.590.50">
    <property type="match status" value="2"/>
</dbReference>